<dbReference type="Proteomes" id="UP000287601">
    <property type="component" value="Chromosome"/>
</dbReference>
<feature type="signal peptide" evidence="2">
    <location>
        <begin position="1"/>
        <end position="22"/>
    </location>
</feature>
<dbReference type="Gene3D" id="1.20.1600.10">
    <property type="entry name" value="Outer membrane efflux proteins (OEP)"/>
    <property type="match status" value="2"/>
</dbReference>
<dbReference type="AlphaFoldDB" id="A0A410PSR3"/>
<evidence type="ECO:0000313" key="3">
    <source>
        <dbReference type="EMBL" id="QAT41908.1"/>
    </source>
</evidence>
<feature type="chain" id="PRO_5038451257" evidence="2">
    <location>
        <begin position="23"/>
        <end position="449"/>
    </location>
</feature>
<dbReference type="InterPro" id="IPR003423">
    <property type="entry name" value="OMP_efflux"/>
</dbReference>
<dbReference type="OrthoDB" id="1949384at2"/>
<dbReference type="InterPro" id="IPR010131">
    <property type="entry name" value="MdtP/NodT-like"/>
</dbReference>
<keyword evidence="2" id="KW-0732">Signal</keyword>
<accession>A0A410PSR3</accession>
<protein>
    <submittedName>
        <fullName evidence="3">TolC family protein</fullName>
    </submittedName>
</protein>
<dbReference type="Pfam" id="PF02321">
    <property type="entry name" value="OEP"/>
    <property type="match status" value="1"/>
</dbReference>
<evidence type="ECO:0000256" key="1">
    <source>
        <dbReference type="ARBA" id="ARBA00007613"/>
    </source>
</evidence>
<dbReference type="SUPFAM" id="SSF56954">
    <property type="entry name" value="Outer membrane efflux proteins (OEP)"/>
    <property type="match status" value="1"/>
</dbReference>
<dbReference type="RefSeq" id="WP_128744562.1">
    <property type="nucleotide sequence ID" value="NZ_CP035281.1"/>
</dbReference>
<reference evidence="3 4" key="1">
    <citation type="submission" date="2019-01" db="EMBL/GenBank/DDBJ databases">
        <title>Draft genomes of a novel of Aminipila strains.</title>
        <authorList>
            <person name="Ma S."/>
        </authorList>
    </citation>
    <scope>NUCLEOTIDE SEQUENCE [LARGE SCALE GENOMIC DNA]</scope>
    <source>
        <strain evidence="4">JN-39</strain>
    </source>
</reference>
<dbReference type="PANTHER" id="PTHR30203">
    <property type="entry name" value="OUTER MEMBRANE CATION EFFLUX PROTEIN"/>
    <property type="match status" value="1"/>
</dbReference>
<dbReference type="KEGG" id="amij:EQM06_00965"/>
<evidence type="ECO:0000256" key="2">
    <source>
        <dbReference type="SAM" id="SignalP"/>
    </source>
</evidence>
<comment type="similarity">
    <text evidence="1">Belongs to the outer membrane factor (OMF) (TC 1.B.17) family.</text>
</comment>
<evidence type="ECO:0000313" key="4">
    <source>
        <dbReference type="Proteomes" id="UP000287601"/>
    </source>
</evidence>
<dbReference type="GO" id="GO:0015562">
    <property type="term" value="F:efflux transmembrane transporter activity"/>
    <property type="evidence" value="ECO:0007669"/>
    <property type="project" value="InterPro"/>
</dbReference>
<sequence>MKKQLFTALLASALIVTSIPVASIAAATTANTGTTVANSQTAASSTITTTGSGISTTGSAITTTNSAVTTTGAAVTTNAAVTTTNAAVSTTDSAITTNSAINAEAQSPTVTAPISLSLDGAYKKMLADSPQATFAQYTQEDQLSKAKGYSEKISQINKLDLDTASKPLLQESKKFINEQAPRNYEAAINKLKSQTYEMYYTYKYTEAQVQVAKDNLTRAQAIYSSTMLKYKLGTVSKLDTLNAETSLNTAKDNYTLAVNGFEQIKMNFNLFMGYNIHQKVTLTDSLTALAFPTKSVDDAIKEALVNRNEIHGANYSATMAAYLLNDVKAYPSTSATYRSARTALLTAQESAELAPGQVEVDVRTKYMDMKQKYEAVTSGKVSYENSKEASRLGQLQYDSGVITVTDLSGINLNTFNVQQAYYKAILDYNIAVNAYNLASGIGIEGISIQ</sequence>
<proteinExistence type="inferred from homology"/>
<dbReference type="EMBL" id="CP035281">
    <property type="protein sequence ID" value="QAT41908.1"/>
    <property type="molecule type" value="Genomic_DNA"/>
</dbReference>
<name>A0A410PSR3_9FIRM</name>
<organism evidence="3 4">
    <name type="scientific">Aminipila luticellarii</name>
    <dbReference type="NCBI Taxonomy" id="2507160"/>
    <lineage>
        <taxon>Bacteria</taxon>
        <taxon>Bacillati</taxon>
        <taxon>Bacillota</taxon>
        <taxon>Clostridia</taxon>
        <taxon>Peptostreptococcales</taxon>
        <taxon>Anaerovoracaceae</taxon>
        <taxon>Aminipila</taxon>
    </lineage>
</organism>
<keyword evidence="4" id="KW-1185">Reference proteome</keyword>
<gene>
    <name evidence="3" type="ORF">EQM06_00965</name>
</gene>